<dbReference type="GO" id="GO:0005576">
    <property type="term" value="C:extracellular region"/>
    <property type="evidence" value="ECO:0007669"/>
    <property type="project" value="UniProtKB-SubCell"/>
</dbReference>
<evidence type="ECO:0000256" key="3">
    <source>
        <dbReference type="SAM" id="MobiDB-lite"/>
    </source>
</evidence>
<keyword evidence="4" id="KW-1133">Transmembrane helix</keyword>
<evidence type="ECO:0000256" key="2">
    <source>
        <dbReference type="ARBA" id="ARBA00022525"/>
    </source>
</evidence>
<keyword evidence="8" id="KW-1185">Reference proteome</keyword>
<keyword evidence="4" id="KW-0812">Transmembrane</keyword>
<protein>
    <recommendedName>
        <fullName evidence="6">Pre-toxin TG domain-containing protein</fullName>
    </recommendedName>
</protein>
<keyword evidence="4" id="KW-0472">Membrane</keyword>
<evidence type="ECO:0000256" key="1">
    <source>
        <dbReference type="ARBA" id="ARBA00004613"/>
    </source>
</evidence>
<gene>
    <name evidence="7" type="ORF">BI308_16635</name>
</gene>
<dbReference type="AlphaFoldDB" id="A0A1L9QP71"/>
<keyword evidence="2" id="KW-0964">Secreted</keyword>
<feature type="compositionally biased region" description="Polar residues" evidence="3">
    <location>
        <begin position="213"/>
        <end position="222"/>
    </location>
</feature>
<dbReference type="Pfam" id="PF14449">
    <property type="entry name" value="PT-TG"/>
    <property type="match status" value="1"/>
</dbReference>
<evidence type="ECO:0000256" key="4">
    <source>
        <dbReference type="SAM" id="Phobius"/>
    </source>
</evidence>
<feature type="signal peptide" evidence="5">
    <location>
        <begin position="1"/>
        <end position="23"/>
    </location>
</feature>
<evidence type="ECO:0000313" key="7">
    <source>
        <dbReference type="EMBL" id="OJJ24436.1"/>
    </source>
</evidence>
<evidence type="ECO:0000259" key="6">
    <source>
        <dbReference type="Pfam" id="PF14449"/>
    </source>
</evidence>
<dbReference type="EMBL" id="MLAW01000031">
    <property type="protein sequence ID" value="OJJ24436.1"/>
    <property type="molecule type" value="Genomic_DNA"/>
</dbReference>
<name>A0A1L9QP71_9CYAN</name>
<dbReference type="STRING" id="1925591.BI308_16635"/>
<dbReference type="InterPro" id="IPR027797">
    <property type="entry name" value="PT-TG_dom"/>
</dbReference>
<feature type="chain" id="PRO_5012431284" description="Pre-toxin TG domain-containing protein" evidence="5">
    <location>
        <begin position="24"/>
        <end position="230"/>
    </location>
</feature>
<feature type="transmembrane region" description="Helical" evidence="4">
    <location>
        <begin position="39"/>
        <end position="56"/>
    </location>
</feature>
<proteinExistence type="predicted"/>
<reference evidence="7" key="1">
    <citation type="submission" date="2016-10" db="EMBL/GenBank/DDBJ databases">
        <title>CRISPR-Cas defence system in Roseofilum reptotaenium: evidence of a bacteriophage-cyanobacterium arms race in the coral black band disease.</title>
        <authorList>
            <person name="Buerger P."/>
            <person name="Wood-Charlson E.M."/>
            <person name="Weynberg K.D."/>
            <person name="Willis B."/>
            <person name="Van Oppen M.J."/>
        </authorList>
    </citation>
    <scope>NUCLEOTIDE SEQUENCE [LARGE SCALE GENOMIC DNA]</scope>
    <source>
        <strain evidence="7">AO1-A</strain>
    </source>
</reference>
<dbReference type="Proteomes" id="UP000183940">
    <property type="component" value="Unassembled WGS sequence"/>
</dbReference>
<evidence type="ECO:0000256" key="5">
    <source>
        <dbReference type="SAM" id="SignalP"/>
    </source>
</evidence>
<comment type="subcellular location">
    <subcellularLocation>
        <location evidence="1">Secreted</location>
    </subcellularLocation>
</comment>
<keyword evidence="5" id="KW-0732">Signal</keyword>
<comment type="caution">
    <text evidence="7">The sequence shown here is derived from an EMBL/GenBank/DDBJ whole genome shotgun (WGS) entry which is preliminary data.</text>
</comment>
<evidence type="ECO:0000313" key="8">
    <source>
        <dbReference type="Proteomes" id="UP000183940"/>
    </source>
</evidence>
<feature type="region of interest" description="Disordered" evidence="3">
    <location>
        <begin position="184"/>
        <end position="230"/>
    </location>
</feature>
<sequence>MIKKICFLVVACCFLLYVQPGYADNCSGLQDCYQQSKSAALVAALIALGLSLMLDFSPIGYAKGLLEAVVGRDILTGEKLAWWQRALNTVPGGKGVGTAAKAAKAIDKASDIAKATDKASDIAKTVDKGTDIAKRVDNPFKSGTTPKASEIARWAQDRGWKKTQTPNGPVKYIDDNGVERVTIKRGSSRTPGSENPHVALRDSTGQRIDASGNPVTRKSPGNHTPIDYDL</sequence>
<accession>A0A1L9QP71</accession>
<organism evidence="7 8">
    <name type="scientific">Roseofilum reptotaenium AO1-A</name>
    <dbReference type="NCBI Taxonomy" id="1925591"/>
    <lineage>
        <taxon>Bacteria</taxon>
        <taxon>Bacillati</taxon>
        <taxon>Cyanobacteriota</taxon>
        <taxon>Cyanophyceae</taxon>
        <taxon>Desertifilales</taxon>
        <taxon>Desertifilaceae</taxon>
        <taxon>Roseofilum</taxon>
    </lineage>
</organism>
<feature type="domain" description="Pre-toxin TG" evidence="6">
    <location>
        <begin position="50"/>
        <end position="107"/>
    </location>
</feature>